<feature type="compositionally biased region" description="Low complexity" evidence="1">
    <location>
        <begin position="1"/>
        <end position="10"/>
    </location>
</feature>
<feature type="compositionally biased region" description="Pro residues" evidence="1">
    <location>
        <begin position="306"/>
        <end position="317"/>
    </location>
</feature>
<dbReference type="InterPro" id="IPR040256">
    <property type="entry name" value="At4g02000-like"/>
</dbReference>
<dbReference type="Pfam" id="PF14111">
    <property type="entry name" value="DUF4283"/>
    <property type="match status" value="1"/>
</dbReference>
<sequence>MEGGPPSSSLPLPPPLQQQLSSPSDFPSLVSSPGGASLPRVWTNLFNPINTSSSNLNLSFCPSEPAIIPFSGVNLTKGAVDRKLCLVGYSVGRRPFYEALLAAVKKTWHLKGSLQLLSLSDGFFLFKFSCAEDFKTVWSRGVWFILGRPLIFQKWHPKFRPRRENLTSIPIWIKIHDLPLACLNSEGISRIASKVGIPLAADSLTSQRTRLTYARVCVQVDCDATYLDEILVSLDGDVVSLKVQYEWRLSPCMHCKSLVDTSNFCPLKPESSSGLTDKPSNTHNRGRSFSRKPRAKNPKGILPSSSPRPPRSRPPAPASNLNHSPPSNAIGLPLHFQPHSPTHLIHEPPVPVANIPQANDNPPVSSTNLIPNLNSPTEETSTSTFEPPNLVESTVACIISPNKFDILQSNDVPNSRAREMTHFDVVKKDKLKVCPENTLEVMDLQSVGCPYTWFNNRLDNPIHIKLDRALVNENWLNTFPTSFCSVQAPSCSDQCPIIVKSGEMSQSSHHFLFKNYWTRMDSYWDTMLEIFSGASYGNPITDFCNNLRKFRGAIKHFVWAKSTVIQTHLDNLHKSQAECLDKIAVDPLNPILNATLKSLNYKVTEFSSILASWVIQRAKAKWLSHGEDDLKFLYAKIRARNSKNKAITNLTSIGSTRQEIISYIISHFDGIYNPPPPPVALPFCLGIHLLFFLLYL</sequence>
<dbReference type="AlphaFoldDB" id="A0ABD0VBS9"/>
<dbReference type="Proteomes" id="UP001552299">
    <property type="component" value="Unassembled WGS sequence"/>
</dbReference>
<feature type="compositionally biased region" description="Low complexity" evidence="1">
    <location>
        <begin position="17"/>
        <end position="32"/>
    </location>
</feature>
<feature type="region of interest" description="Disordered" evidence="1">
    <location>
        <begin position="270"/>
        <end position="362"/>
    </location>
</feature>
<feature type="domain" description="DUF4283" evidence="2">
    <location>
        <begin position="82"/>
        <end position="161"/>
    </location>
</feature>
<feature type="compositionally biased region" description="Polar residues" evidence="1">
    <location>
        <begin position="270"/>
        <end position="283"/>
    </location>
</feature>
<dbReference type="InterPro" id="IPR025558">
    <property type="entry name" value="DUF4283"/>
</dbReference>
<gene>
    <name evidence="3" type="ORF">M5K25_009199</name>
</gene>
<evidence type="ECO:0000256" key="1">
    <source>
        <dbReference type="SAM" id="MobiDB-lite"/>
    </source>
</evidence>
<keyword evidence="4" id="KW-1185">Reference proteome</keyword>
<organism evidence="3 4">
    <name type="scientific">Dendrobium thyrsiflorum</name>
    <name type="common">Pinecone-like raceme dendrobium</name>
    <name type="synonym">Orchid</name>
    <dbReference type="NCBI Taxonomy" id="117978"/>
    <lineage>
        <taxon>Eukaryota</taxon>
        <taxon>Viridiplantae</taxon>
        <taxon>Streptophyta</taxon>
        <taxon>Embryophyta</taxon>
        <taxon>Tracheophyta</taxon>
        <taxon>Spermatophyta</taxon>
        <taxon>Magnoliopsida</taxon>
        <taxon>Liliopsida</taxon>
        <taxon>Asparagales</taxon>
        <taxon>Orchidaceae</taxon>
        <taxon>Epidendroideae</taxon>
        <taxon>Malaxideae</taxon>
        <taxon>Dendrobiinae</taxon>
        <taxon>Dendrobium</taxon>
    </lineage>
</organism>
<evidence type="ECO:0000313" key="3">
    <source>
        <dbReference type="EMBL" id="KAL0920091.1"/>
    </source>
</evidence>
<evidence type="ECO:0000259" key="2">
    <source>
        <dbReference type="Pfam" id="PF14111"/>
    </source>
</evidence>
<reference evidence="3 4" key="1">
    <citation type="journal article" date="2024" name="Plant Biotechnol. J.">
        <title>Dendrobium thyrsiflorum genome and its molecular insights into genes involved in important horticultural traits.</title>
        <authorList>
            <person name="Chen B."/>
            <person name="Wang J.Y."/>
            <person name="Zheng P.J."/>
            <person name="Li K.L."/>
            <person name="Liang Y.M."/>
            <person name="Chen X.F."/>
            <person name="Zhang C."/>
            <person name="Zhao X."/>
            <person name="He X."/>
            <person name="Zhang G.Q."/>
            <person name="Liu Z.J."/>
            <person name="Xu Q."/>
        </authorList>
    </citation>
    <scope>NUCLEOTIDE SEQUENCE [LARGE SCALE GENOMIC DNA]</scope>
    <source>
        <strain evidence="3">GZMU011</strain>
    </source>
</reference>
<name>A0ABD0VBS9_DENTH</name>
<comment type="caution">
    <text evidence="3">The sequence shown here is derived from an EMBL/GenBank/DDBJ whole genome shotgun (WGS) entry which is preliminary data.</text>
</comment>
<feature type="region of interest" description="Disordered" evidence="1">
    <location>
        <begin position="1"/>
        <end position="32"/>
    </location>
</feature>
<dbReference type="EMBL" id="JANQDX010000008">
    <property type="protein sequence ID" value="KAL0920091.1"/>
    <property type="molecule type" value="Genomic_DNA"/>
</dbReference>
<proteinExistence type="predicted"/>
<accession>A0ABD0VBS9</accession>
<dbReference type="PANTHER" id="PTHR31286">
    <property type="entry name" value="GLYCINE-RICH CELL WALL STRUCTURAL PROTEIN 1.8-LIKE"/>
    <property type="match status" value="1"/>
</dbReference>
<dbReference type="PANTHER" id="PTHR31286:SF180">
    <property type="entry name" value="OS10G0362600 PROTEIN"/>
    <property type="match status" value="1"/>
</dbReference>
<evidence type="ECO:0000313" key="4">
    <source>
        <dbReference type="Proteomes" id="UP001552299"/>
    </source>
</evidence>
<feature type="compositionally biased region" description="Basic residues" evidence="1">
    <location>
        <begin position="284"/>
        <end position="297"/>
    </location>
</feature>
<protein>
    <recommendedName>
        <fullName evidence="2">DUF4283 domain-containing protein</fullName>
    </recommendedName>
</protein>